<dbReference type="Proteomes" id="UP000318103">
    <property type="component" value="Unassembled WGS sequence"/>
</dbReference>
<organism evidence="3 4">
    <name type="scientific">Streptomyces puniciscabiei</name>
    <dbReference type="NCBI Taxonomy" id="164348"/>
    <lineage>
        <taxon>Bacteria</taxon>
        <taxon>Bacillati</taxon>
        <taxon>Actinomycetota</taxon>
        <taxon>Actinomycetes</taxon>
        <taxon>Kitasatosporales</taxon>
        <taxon>Streptomycetaceae</taxon>
        <taxon>Streptomyces</taxon>
    </lineage>
</organism>
<dbReference type="CDD" id="cd00865">
    <property type="entry name" value="PEBP_bact_arch"/>
    <property type="match status" value="1"/>
</dbReference>
<dbReference type="PANTHER" id="PTHR30289">
    <property type="entry name" value="UNCHARACTERIZED PROTEIN YBCL-RELATED"/>
    <property type="match status" value="1"/>
</dbReference>
<gene>
    <name evidence="3" type="ORF">FB563_0746</name>
</gene>
<feature type="region of interest" description="Disordered" evidence="2">
    <location>
        <begin position="106"/>
        <end position="133"/>
    </location>
</feature>
<dbReference type="AlphaFoldDB" id="A0A542U9T9"/>
<name>A0A542U9T9_9ACTN</name>
<comment type="similarity">
    <text evidence="1">Belongs to the UPF0098 family.</text>
</comment>
<accession>A0A542U9T9</accession>
<keyword evidence="4" id="KW-1185">Reference proteome</keyword>
<dbReference type="PANTHER" id="PTHR30289:SF1">
    <property type="entry name" value="PEBP (PHOSPHATIDYLETHANOLAMINE-BINDING PROTEIN) FAMILY PROTEIN"/>
    <property type="match status" value="1"/>
</dbReference>
<dbReference type="InterPro" id="IPR008914">
    <property type="entry name" value="PEBP"/>
</dbReference>
<dbReference type="Gene3D" id="3.90.280.10">
    <property type="entry name" value="PEBP-like"/>
    <property type="match status" value="1"/>
</dbReference>
<proteinExistence type="inferred from homology"/>
<evidence type="ECO:0008006" key="5">
    <source>
        <dbReference type="Google" id="ProtNLM"/>
    </source>
</evidence>
<evidence type="ECO:0000256" key="1">
    <source>
        <dbReference type="ARBA" id="ARBA00007120"/>
    </source>
</evidence>
<evidence type="ECO:0000313" key="4">
    <source>
        <dbReference type="Proteomes" id="UP000318103"/>
    </source>
</evidence>
<protein>
    <recommendedName>
        <fullName evidence="5">PBP family phospholipid-binding protein</fullName>
    </recommendedName>
</protein>
<feature type="compositionally biased region" description="Basic and acidic residues" evidence="2">
    <location>
        <begin position="106"/>
        <end position="120"/>
    </location>
</feature>
<dbReference type="InterPro" id="IPR005247">
    <property type="entry name" value="YbhB_YbcL/LppC-like"/>
</dbReference>
<comment type="caution">
    <text evidence="3">The sequence shown here is derived from an EMBL/GenBank/DDBJ whole genome shotgun (WGS) entry which is preliminary data.</text>
</comment>
<dbReference type="EMBL" id="VFNX01000001">
    <property type="protein sequence ID" value="TQK95826.1"/>
    <property type="molecule type" value="Genomic_DNA"/>
</dbReference>
<reference evidence="3 4" key="1">
    <citation type="submission" date="2019-06" db="EMBL/GenBank/DDBJ databases">
        <title>Sequencing the genomes of 1000 actinobacteria strains.</title>
        <authorList>
            <person name="Klenk H.-P."/>
        </authorList>
    </citation>
    <scope>NUCLEOTIDE SEQUENCE [LARGE SCALE GENOMIC DNA]</scope>
    <source>
        <strain evidence="3 4">DSM 41929</strain>
    </source>
</reference>
<dbReference type="InterPro" id="IPR036610">
    <property type="entry name" value="PEBP-like_sf"/>
</dbReference>
<dbReference type="Pfam" id="PF01161">
    <property type="entry name" value="PBP"/>
    <property type="match status" value="1"/>
</dbReference>
<dbReference type="NCBIfam" id="TIGR00481">
    <property type="entry name" value="YbhB/YbcL family Raf kinase inhibitor-like protein"/>
    <property type="match status" value="1"/>
</dbReference>
<sequence length="181" mass="18347">MIAVAAMAVTAGCGGGGPAAAPSPTAPSPTAVHRLTVSSTAFPDGGTIPRRNTCDGADVSPPLTLGAVPAHTASLALLLRDSDAAHGTFTHWLVWNIAAHTTRLAAGEHPRGATEGRNDFGRTGYGGPCPPRGDRPHRYVLTVYAVDRRVSLGAGATPAGLLRALSGHTLAVGTVTGRYGR</sequence>
<evidence type="ECO:0000256" key="2">
    <source>
        <dbReference type="SAM" id="MobiDB-lite"/>
    </source>
</evidence>
<dbReference type="SUPFAM" id="SSF49777">
    <property type="entry name" value="PEBP-like"/>
    <property type="match status" value="1"/>
</dbReference>
<dbReference type="STRING" id="164348.BFF78_10885"/>
<evidence type="ECO:0000313" key="3">
    <source>
        <dbReference type="EMBL" id="TQK95826.1"/>
    </source>
</evidence>